<accession>A0A558BYL5</accession>
<reference evidence="3 4" key="1">
    <citation type="submission" date="2019-07" db="EMBL/GenBank/DDBJ databases">
        <title>Hymenobacter sp. straun FUR1 Genome sequencing and assembly.</title>
        <authorList>
            <person name="Chhetri G."/>
        </authorList>
    </citation>
    <scope>NUCLEOTIDE SEQUENCE [LARGE SCALE GENOMIC DNA]</scope>
    <source>
        <strain evidence="3 4">Fur1</strain>
    </source>
</reference>
<dbReference type="Proteomes" id="UP000317624">
    <property type="component" value="Unassembled WGS sequence"/>
</dbReference>
<feature type="region of interest" description="Disordered" evidence="1">
    <location>
        <begin position="19"/>
        <end position="89"/>
    </location>
</feature>
<comment type="caution">
    <text evidence="3">The sequence shown here is derived from an EMBL/GenBank/DDBJ whole genome shotgun (WGS) entry which is preliminary data.</text>
</comment>
<evidence type="ECO:0000256" key="1">
    <source>
        <dbReference type="SAM" id="MobiDB-lite"/>
    </source>
</evidence>
<dbReference type="AlphaFoldDB" id="A0A558BYL5"/>
<keyword evidence="2" id="KW-0732">Signal</keyword>
<organism evidence="3 4">
    <name type="scientific">Hymenobacter setariae</name>
    <dbReference type="NCBI Taxonomy" id="2594794"/>
    <lineage>
        <taxon>Bacteria</taxon>
        <taxon>Pseudomonadati</taxon>
        <taxon>Bacteroidota</taxon>
        <taxon>Cytophagia</taxon>
        <taxon>Cytophagales</taxon>
        <taxon>Hymenobacteraceae</taxon>
        <taxon>Hymenobacter</taxon>
    </lineage>
</organism>
<feature type="compositionally biased region" description="Low complexity" evidence="1">
    <location>
        <begin position="19"/>
        <end position="33"/>
    </location>
</feature>
<evidence type="ECO:0000313" key="4">
    <source>
        <dbReference type="Proteomes" id="UP000317624"/>
    </source>
</evidence>
<dbReference type="RefSeq" id="WP_144846696.1">
    <property type="nucleotide sequence ID" value="NZ_VMRJ01000002.1"/>
</dbReference>
<name>A0A558BYL5_9BACT</name>
<dbReference type="EMBL" id="VMRJ01000002">
    <property type="protein sequence ID" value="TVT41620.1"/>
    <property type="molecule type" value="Genomic_DNA"/>
</dbReference>
<sequence>MKTLVLLAACLGTAALSHAQTTPTAPAAGTTPAVSGTKNVGSDRADAPKAPGMSTPGPTPSAPARPRRAASRRGPATPPKAPAAPATAQ</sequence>
<evidence type="ECO:0000256" key="2">
    <source>
        <dbReference type="SAM" id="SignalP"/>
    </source>
</evidence>
<gene>
    <name evidence="3" type="ORF">FNT36_09310</name>
</gene>
<feature type="chain" id="PRO_5035160498" evidence="2">
    <location>
        <begin position="20"/>
        <end position="89"/>
    </location>
</feature>
<feature type="signal peptide" evidence="2">
    <location>
        <begin position="1"/>
        <end position="19"/>
    </location>
</feature>
<proteinExistence type="predicted"/>
<evidence type="ECO:0000313" key="3">
    <source>
        <dbReference type="EMBL" id="TVT41620.1"/>
    </source>
</evidence>
<protein>
    <submittedName>
        <fullName evidence="3">Uncharacterized protein</fullName>
    </submittedName>
</protein>
<keyword evidence="4" id="KW-1185">Reference proteome</keyword>